<comment type="similarity">
    <text evidence="3">Belongs to the Nudix hydrolase family.</text>
</comment>
<dbReference type="SUPFAM" id="SSF55811">
    <property type="entry name" value="Nudix"/>
    <property type="match status" value="1"/>
</dbReference>
<feature type="compositionally biased region" description="Polar residues" evidence="4">
    <location>
        <begin position="41"/>
        <end position="50"/>
    </location>
</feature>
<accession>A0ABY5YKS9</accession>
<comment type="cofactor">
    <cofactor evidence="1">
        <name>Mg(2+)</name>
        <dbReference type="ChEBI" id="CHEBI:18420"/>
    </cofactor>
</comment>
<gene>
    <name evidence="6" type="ORF">N0D28_07175</name>
</gene>
<evidence type="ECO:0000256" key="4">
    <source>
        <dbReference type="SAM" id="MobiDB-lite"/>
    </source>
</evidence>
<evidence type="ECO:0000256" key="2">
    <source>
        <dbReference type="ARBA" id="ARBA00022801"/>
    </source>
</evidence>
<dbReference type="Gene3D" id="3.90.79.10">
    <property type="entry name" value="Nucleoside Triphosphate Pyrophosphohydrolase"/>
    <property type="match status" value="1"/>
</dbReference>
<dbReference type="PRINTS" id="PR00502">
    <property type="entry name" value="NUDIXFAMILY"/>
</dbReference>
<dbReference type="InterPro" id="IPR015797">
    <property type="entry name" value="NUDIX_hydrolase-like_dom_sf"/>
</dbReference>
<dbReference type="PANTHER" id="PTHR43046:SF16">
    <property type="entry name" value="ADP-RIBOSE PYROPHOSPHATASE YJHB-RELATED"/>
    <property type="match status" value="1"/>
</dbReference>
<name>A0ABY5YKS9_9DEIO</name>
<evidence type="ECO:0000256" key="1">
    <source>
        <dbReference type="ARBA" id="ARBA00001946"/>
    </source>
</evidence>
<dbReference type="RefSeq" id="WP_260561683.1">
    <property type="nucleotide sequence ID" value="NZ_BAABEC010000176.1"/>
</dbReference>
<feature type="region of interest" description="Disordered" evidence="4">
    <location>
        <begin position="1"/>
        <end position="97"/>
    </location>
</feature>
<feature type="compositionally biased region" description="Low complexity" evidence="4">
    <location>
        <begin position="9"/>
        <end position="26"/>
    </location>
</feature>
<proteinExistence type="inferred from homology"/>
<keyword evidence="2 3" id="KW-0378">Hydrolase</keyword>
<feature type="domain" description="Nudix hydrolase" evidence="5">
    <location>
        <begin position="99"/>
        <end position="222"/>
    </location>
</feature>
<sequence length="286" mass="32356">MPETDPKGQAPTARTPSTTPQPAQQQVGQPKIAQPKPTQAKPAQSGDQPTSRSRSRHRGRNNRRKNDAPGQISQGRRGEVTPPVTAPPSRGRNKRPLAEPRIGVGCIVMRGDEVLIVRERGRWSLPKGGLEVGELLQEGARRETYEETGLIVELRELAFLVEFQAETWGHHLQFFYVGREVGGTLGPRDPDRDVQEAKFVSVRHLREYLRFRPRLVALEAWLRDRRPKHFVFDLDKEPAMLKKRSRVQSAAPPTHRGADSKAQLRESPDLERLTFEAPFDDEDELP</sequence>
<feature type="region of interest" description="Disordered" evidence="4">
    <location>
        <begin position="243"/>
        <end position="286"/>
    </location>
</feature>
<dbReference type="InterPro" id="IPR000086">
    <property type="entry name" value="NUDIX_hydrolase_dom"/>
</dbReference>
<dbReference type="PROSITE" id="PS00893">
    <property type="entry name" value="NUDIX_BOX"/>
    <property type="match status" value="1"/>
</dbReference>
<dbReference type="Proteomes" id="UP001060261">
    <property type="component" value="Chromosome"/>
</dbReference>
<evidence type="ECO:0000259" key="5">
    <source>
        <dbReference type="PROSITE" id="PS51462"/>
    </source>
</evidence>
<dbReference type="InterPro" id="IPR020476">
    <property type="entry name" value="Nudix_hydrolase"/>
</dbReference>
<feature type="compositionally biased region" description="Basic and acidic residues" evidence="4">
    <location>
        <begin position="256"/>
        <end position="274"/>
    </location>
</feature>
<keyword evidence="7" id="KW-1185">Reference proteome</keyword>
<evidence type="ECO:0000256" key="3">
    <source>
        <dbReference type="RuleBase" id="RU003476"/>
    </source>
</evidence>
<evidence type="ECO:0000313" key="7">
    <source>
        <dbReference type="Proteomes" id="UP001060261"/>
    </source>
</evidence>
<feature type="compositionally biased region" description="Basic residues" evidence="4">
    <location>
        <begin position="53"/>
        <end position="63"/>
    </location>
</feature>
<dbReference type="InterPro" id="IPR020084">
    <property type="entry name" value="NUDIX_hydrolase_CS"/>
</dbReference>
<dbReference type="Pfam" id="PF00293">
    <property type="entry name" value="NUDIX"/>
    <property type="match status" value="1"/>
</dbReference>
<dbReference type="PANTHER" id="PTHR43046">
    <property type="entry name" value="GDP-MANNOSE MANNOSYL HYDROLASE"/>
    <property type="match status" value="1"/>
</dbReference>
<organism evidence="6 7">
    <name type="scientific">Deinococcus rubellus</name>
    <dbReference type="NCBI Taxonomy" id="1889240"/>
    <lineage>
        <taxon>Bacteria</taxon>
        <taxon>Thermotogati</taxon>
        <taxon>Deinococcota</taxon>
        <taxon>Deinococci</taxon>
        <taxon>Deinococcales</taxon>
        <taxon>Deinococcaceae</taxon>
        <taxon>Deinococcus</taxon>
    </lineage>
</organism>
<protein>
    <submittedName>
        <fullName evidence="6">NUDIX hydrolase</fullName>
    </submittedName>
</protein>
<dbReference type="GO" id="GO:0016787">
    <property type="term" value="F:hydrolase activity"/>
    <property type="evidence" value="ECO:0007669"/>
    <property type="project" value="UniProtKB-KW"/>
</dbReference>
<evidence type="ECO:0000313" key="6">
    <source>
        <dbReference type="EMBL" id="UWX65428.1"/>
    </source>
</evidence>
<dbReference type="EMBL" id="CP104213">
    <property type="protein sequence ID" value="UWX65428.1"/>
    <property type="molecule type" value="Genomic_DNA"/>
</dbReference>
<dbReference type="PROSITE" id="PS51462">
    <property type="entry name" value="NUDIX"/>
    <property type="match status" value="1"/>
</dbReference>
<dbReference type="CDD" id="cd02883">
    <property type="entry name" value="NUDIX_Hydrolase"/>
    <property type="match status" value="1"/>
</dbReference>
<reference evidence="6" key="1">
    <citation type="submission" date="2022-09" db="EMBL/GenBank/DDBJ databases">
        <title>genome sequence of Deinococcus rubellus.</title>
        <authorList>
            <person name="Srinivasan S."/>
        </authorList>
    </citation>
    <scope>NUCLEOTIDE SEQUENCE</scope>
    <source>
        <strain evidence="6">Ant6</strain>
    </source>
</reference>